<evidence type="ECO:0000259" key="2">
    <source>
        <dbReference type="Pfam" id="PF07486"/>
    </source>
</evidence>
<sequence length="315" mass="35051">MLKIHSFLQRAFKPVKAMIPLSGKNKAVIAAAVLYIAVTSFLILSPDTIYEHSSIQKAPVYTSGNLNGKANGIGEETAIEAIVRTNPVIYKKAELVQSGLEAYGIQCVNPYIPFKNKAIITAHSDSKTVVAKENTTLKEAVQATAKSRVDSSSTKEKTKNTEAASTETKKTVRQEAKNTVKKTEYKVKLSNGEIEVLQRIVEAEATGEDVKGKMLVANVILNRVSNKDFPDTVKDVVFQKDGHTYQFSPIKDGRYYSVKVSEGTKKAIRRVLNGEDYSHGALYFSARIRADKNSMSWFDRHLKFLFKYGGHEFFK</sequence>
<dbReference type="Proteomes" id="UP000184612">
    <property type="component" value="Unassembled WGS sequence"/>
</dbReference>
<dbReference type="Gene3D" id="1.10.10.2520">
    <property type="entry name" value="Cell wall hydrolase SleB, domain 1"/>
    <property type="match status" value="1"/>
</dbReference>
<dbReference type="AlphaFoldDB" id="A0A1M7Y4C0"/>
<feature type="region of interest" description="Disordered" evidence="1">
    <location>
        <begin position="147"/>
        <end position="169"/>
    </location>
</feature>
<name>A0A1M7Y4C0_9FIRM</name>
<dbReference type="EMBL" id="FRFD01000004">
    <property type="protein sequence ID" value="SHO47134.1"/>
    <property type="molecule type" value="Genomic_DNA"/>
</dbReference>
<feature type="domain" description="Cell wall hydrolase SleB" evidence="2">
    <location>
        <begin position="207"/>
        <end position="314"/>
    </location>
</feature>
<organism evidence="3 4">
    <name type="scientific">Anaerocolumna xylanovorans DSM 12503</name>
    <dbReference type="NCBI Taxonomy" id="1121345"/>
    <lineage>
        <taxon>Bacteria</taxon>
        <taxon>Bacillati</taxon>
        <taxon>Bacillota</taxon>
        <taxon>Clostridia</taxon>
        <taxon>Lachnospirales</taxon>
        <taxon>Lachnospiraceae</taxon>
        <taxon>Anaerocolumna</taxon>
    </lineage>
</organism>
<proteinExistence type="predicted"/>
<dbReference type="RefSeq" id="WP_073588158.1">
    <property type="nucleotide sequence ID" value="NZ_FRFD01000004.1"/>
</dbReference>
<evidence type="ECO:0000313" key="3">
    <source>
        <dbReference type="EMBL" id="SHO47134.1"/>
    </source>
</evidence>
<accession>A0A1M7Y4C0</accession>
<dbReference type="GO" id="GO:0016787">
    <property type="term" value="F:hydrolase activity"/>
    <property type="evidence" value="ECO:0007669"/>
    <property type="project" value="UniProtKB-KW"/>
</dbReference>
<reference evidence="3 4" key="1">
    <citation type="submission" date="2016-12" db="EMBL/GenBank/DDBJ databases">
        <authorList>
            <person name="Song W.-J."/>
            <person name="Kurnit D.M."/>
        </authorList>
    </citation>
    <scope>NUCLEOTIDE SEQUENCE [LARGE SCALE GENOMIC DNA]</scope>
    <source>
        <strain evidence="3 4">DSM 12503</strain>
    </source>
</reference>
<dbReference type="OrthoDB" id="9785345at2"/>
<keyword evidence="4" id="KW-1185">Reference proteome</keyword>
<evidence type="ECO:0000313" key="4">
    <source>
        <dbReference type="Proteomes" id="UP000184612"/>
    </source>
</evidence>
<protein>
    <submittedName>
        <fullName evidence="3">Cell Wall Hydrolase</fullName>
    </submittedName>
</protein>
<evidence type="ECO:0000256" key="1">
    <source>
        <dbReference type="SAM" id="MobiDB-lite"/>
    </source>
</evidence>
<gene>
    <name evidence="3" type="ORF">SAMN02745217_01438</name>
</gene>
<dbReference type="InterPro" id="IPR011105">
    <property type="entry name" value="Cell_wall_hydrolase_SleB"/>
</dbReference>
<dbReference type="STRING" id="1121345.SAMN02745217_01438"/>
<dbReference type="Pfam" id="PF07486">
    <property type="entry name" value="Hydrolase_2"/>
    <property type="match status" value="1"/>
</dbReference>
<feature type="compositionally biased region" description="Basic and acidic residues" evidence="1">
    <location>
        <begin position="147"/>
        <end position="160"/>
    </location>
</feature>
<dbReference type="InterPro" id="IPR042047">
    <property type="entry name" value="SleB_dom1"/>
</dbReference>
<keyword evidence="3" id="KW-0378">Hydrolase</keyword>